<keyword evidence="2" id="KW-1185">Reference proteome</keyword>
<evidence type="ECO:0000313" key="2">
    <source>
        <dbReference type="Proteomes" id="UP001500902"/>
    </source>
</evidence>
<dbReference type="Proteomes" id="UP001500902">
    <property type="component" value="Unassembled WGS sequence"/>
</dbReference>
<sequence length="59" mass="6377">MEIAGVTIELPVSDLARAMEWYGQVFDLGGPDLEPAEGAVDYFEFGDPDGNRLSVSSEL</sequence>
<comment type="caution">
    <text evidence="1">The sequence shown here is derived from an EMBL/GenBank/DDBJ whole genome shotgun (WGS) entry which is preliminary data.</text>
</comment>
<evidence type="ECO:0008006" key="3">
    <source>
        <dbReference type="Google" id="ProtNLM"/>
    </source>
</evidence>
<proteinExistence type="predicted"/>
<protein>
    <recommendedName>
        <fullName evidence="3">VOC domain-containing protein</fullName>
    </recommendedName>
</protein>
<accession>A0ABP7D5Y2</accession>
<reference evidence="2" key="1">
    <citation type="journal article" date="2019" name="Int. J. Syst. Evol. Microbiol.">
        <title>The Global Catalogue of Microorganisms (GCM) 10K type strain sequencing project: providing services to taxonomists for standard genome sequencing and annotation.</title>
        <authorList>
            <consortium name="The Broad Institute Genomics Platform"/>
            <consortium name="The Broad Institute Genome Sequencing Center for Infectious Disease"/>
            <person name="Wu L."/>
            <person name="Ma J."/>
        </authorList>
    </citation>
    <scope>NUCLEOTIDE SEQUENCE [LARGE SCALE GENOMIC DNA]</scope>
    <source>
        <strain evidence="2">JCM 16904</strain>
    </source>
</reference>
<dbReference type="SUPFAM" id="SSF54593">
    <property type="entry name" value="Glyoxalase/Bleomycin resistance protein/Dihydroxybiphenyl dioxygenase"/>
    <property type="match status" value="1"/>
</dbReference>
<evidence type="ECO:0000313" key="1">
    <source>
        <dbReference type="EMBL" id="GAA3701163.1"/>
    </source>
</evidence>
<gene>
    <name evidence="1" type="ORF">GCM10022224_078840</name>
</gene>
<dbReference type="EMBL" id="BAAAZP010000163">
    <property type="protein sequence ID" value="GAA3701163.1"/>
    <property type="molecule type" value="Genomic_DNA"/>
</dbReference>
<organism evidence="1 2">
    <name type="scientific">Nonomuraea antimicrobica</name>
    <dbReference type="NCBI Taxonomy" id="561173"/>
    <lineage>
        <taxon>Bacteria</taxon>
        <taxon>Bacillati</taxon>
        <taxon>Actinomycetota</taxon>
        <taxon>Actinomycetes</taxon>
        <taxon>Streptosporangiales</taxon>
        <taxon>Streptosporangiaceae</taxon>
        <taxon>Nonomuraea</taxon>
    </lineage>
</organism>
<dbReference type="InterPro" id="IPR029068">
    <property type="entry name" value="Glyas_Bleomycin-R_OHBP_Dase"/>
</dbReference>
<name>A0ABP7D5Y2_9ACTN</name>